<gene>
    <name evidence="1" type="ORF">L6452_38771</name>
</gene>
<protein>
    <submittedName>
        <fullName evidence="1">Uncharacterized protein</fullName>
    </submittedName>
</protein>
<accession>A0ACB8XQP1</accession>
<proteinExistence type="predicted"/>
<reference evidence="1 2" key="2">
    <citation type="journal article" date="2022" name="Mol. Ecol. Resour.">
        <title>The genomes of chicory, endive, great burdock and yacon provide insights into Asteraceae paleo-polyploidization history and plant inulin production.</title>
        <authorList>
            <person name="Fan W."/>
            <person name="Wang S."/>
            <person name="Wang H."/>
            <person name="Wang A."/>
            <person name="Jiang F."/>
            <person name="Liu H."/>
            <person name="Zhao H."/>
            <person name="Xu D."/>
            <person name="Zhang Y."/>
        </authorList>
    </citation>
    <scope>NUCLEOTIDE SEQUENCE [LARGE SCALE GENOMIC DNA]</scope>
    <source>
        <strain evidence="2">cv. Niubang</strain>
    </source>
</reference>
<reference evidence="2" key="1">
    <citation type="journal article" date="2022" name="Mol. Ecol. Resour.">
        <title>The genomes of chicory, endive, great burdock and yacon provide insights into Asteraceae palaeo-polyploidization history and plant inulin production.</title>
        <authorList>
            <person name="Fan W."/>
            <person name="Wang S."/>
            <person name="Wang H."/>
            <person name="Wang A."/>
            <person name="Jiang F."/>
            <person name="Liu H."/>
            <person name="Zhao H."/>
            <person name="Xu D."/>
            <person name="Zhang Y."/>
        </authorList>
    </citation>
    <scope>NUCLEOTIDE SEQUENCE [LARGE SCALE GENOMIC DNA]</scope>
    <source>
        <strain evidence="2">cv. Niubang</strain>
    </source>
</reference>
<evidence type="ECO:0000313" key="2">
    <source>
        <dbReference type="Proteomes" id="UP001055879"/>
    </source>
</evidence>
<dbReference type="EMBL" id="CM042061">
    <property type="protein sequence ID" value="KAI3672674.1"/>
    <property type="molecule type" value="Genomic_DNA"/>
</dbReference>
<evidence type="ECO:0000313" key="1">
    <source>
        <dbReference type="EMBL" id="KAI3672674.1"/>
    </source>
</evidence>
<keyword evidence="2" id="KW-1185">Reference proteome</keyword>
<comment type="caution">
    <text evidence="1">The sequence shown here is derived from an EMBL/GenBank/DDBJ whole genome shotgun (WGS) entry which is preliminary data.</text>
</comment>
<organism evidence="1 2">
    <name type="scientific">Arctium lappa</name>
    <name type="common">Greater burdock</name>
    <name type="synonym">Lappa major</name>
    <dbReference type="NCBI Taxonomy" id="4217"/>
    <lineage>
        <taxon>Eukaryota</taxon>
        <taxon>Viridiplantae</taxon>
        <taxon>Streptophyta</taxon>
        <taxon>Embryophyta</taxon>
        <taxon>Tracheophyta</taxon>
        <taxon>Spermatophyta</taxon>
        <taxon>Magnoliopsida</taxon>
        <taxon>eudicotyledons</taxon>
        <taxon>Gunneridae</taxon>
        <taxon>Pentapetalae</taxon>
        <taxon>asterids</taxon>
        <taxon>campanulids</taxon>
        <taxon>Asterales</taxon>
        <taxon>Asteraceae</taxon>
        <taxon>Carduoideae</taxon>
        <taxon>Cardueae</taxon>
        <taxon>Arctiinae</taxon>
        <taxon>Arctium</taxon>
    </lineage>
</organism>
<name>A0ACB8XQP1_ARCLA</name>
<dbReference type="Proteomes" id="UP001055879">
    <property type="component" value="Linkage Group LG15"/>
</dbReference>
<sequence length="93" mass="10400">MIQSCIMFLGTEDGNCLPFEPIAAAGGRTGKPKPKSISDTEKPKANGKNGIDMTKMSQKVMNEWSDDIEALMSKLRHSYYYTKPTIEQLEARE</sequence>